<dbReference type="Proteomes" id="UP000612585">
    <property type="component" value="Unassembled WGS sequence"/>
</dbReference>
<proteinExistence type="predicted"/>
<dbReference type="SUPFAM" id="SSF53335">
    <property type="entry name" value="S-adenosyl-L-methionine-dependent methyltransferases"/>
    <property type="match status" value="1"/>
</dbReference>
<keyword evidence="2" id="KW-1185">Reference proteome</keyword>
<sequence>MLLGILGNVADTNEASAIVKRLVDALSPGSYVVVNDGANTNQAGVEAAEVRGEAGDPYTLRSPEQIARFLDGLQLVEPGVVSTPRWRPDPDDEPVDLGVFCGVAQKV</sequence>
<dbReference type="Pfam" id="PF04672">
    <property type="entry name" value="Methyltransf_19"/>
    <property type="match status" value="1"/>
</dbReference>
<organism evidence="1 2">
    <name type="scientific">Virgisporangium aurantiacum</name>
    <dbReference type="NCBI Taxonomy" id="175570"/>
    <lineage>
        <taxon>Bacteria</taxon>
        <taxon>Bacillati</taxon>
        <taxon>Actinomycetota</taxon>
        <taxon>Actinomycetes</taxon>
        <taxon>Micromonosporales</taxon>
        <taxon>Micromonosporaceae</taxon>
        <taxon>Virgisporangium</taxon>
    </lineage>
</organism>
<accession>A0A8J3ZKE6</accession>
<dbReference type="InterPro" id="IPR029063">
    <property type="entry name" value="SAM-dependent_MTases_sf"/>
</dbReference>
<evidence type="ECO:0000313" key="1">
    <source>
        <dbReference type="EMBL" id="GIJ63113.1"/>
    </source>
</evidence>
<evidence type="ECO:0000313" key="2">
    <source>
        <dbReference type="Proteomes" id="UP000612585"/>
    </source>
</evidence>
<dbReference type="AlphaFoldDB" id="A0A8J3ZKE6"/>
<evidence type="ECO:0008006" key="3">
    <source>
        <dbReference type="Google" id="ProtNLM"/>
    </source>
</evidence>
<name>A0A8J3ZKE6_9ACTN</name>
<dbReference type="Gene3D" id="3.40.50.150">
    <property type="entry name" value="Vaccinia Virus protein VP39"/>
    <property type="match status" value="1"/>
</dbReference>
<comment type="caution">
    <text evidence="1">The sequence shown here is derived from an EMBL/GenBank/DDBJ whole genome shotgun (WGS) entry which is preliminary data.</text>
</comment>
<dbReference type="EMBL" id="BOPG01000088">
    <property type="protein sequence ID" value="GIJ63113.1"/>
    <property type="molecule type" value="Genomic_DNA"/>
</dbReference>
<gene>
    <name evidence="1" type="ORF">Vau01_106290</name>
</gene>
<protein>
    <recommendedName>
        <fullName evidence="3">S-adenosyl methyltransferase</fullName>
    </recommendedName>
</protein>
<reference evidence="1" key="1">
    <citation type="submission" date="2021-01" db="EMBL/GenBank/DDBJ databases">
        <title>Whole genome shotgun sequence of Virgisporangium aurantiacum NBRC 16421.</title>
        <authorList>
            <person name="Komaki H."/>
            <person name="Tamura T."/>
        </authorList>
    </citation>
    <scope>NUCLEOTIDE SEQUENCE</scope>
    <source>
        <strain evidence="1">NBRC 16421</strain>
    </source>
</reference>
<dbReference type="InterPro" id="IPR006764">
    <property type="entry name" value="SAM_dep_MeTrfase_SAV2177_type"/>
</dbReference>